<evidence type="ECO:0000313" key="3">
    <source>
        <dbReference type="Proteomes" id="UP000013232"/>
    </source>
</evidence>
<dbReference type="CDD" id="cd16329">
    <property type="entry name" value="LolA_like"/>
    <property type="match status" value="1"/>
</dbReference>
<dbReference type="AlphaFoldDB" id="N6YZJ1"/>
<name>N6YZJ1_THAL4</name>
<accession>N6YZJ1</accession>
<dbReference type="Gene3D" id="2.50.20.10">
    <property type="entry name" value="Lipoprotein localisation LolA/LolB/LppX"/>
    <property type="match status" value="1"/>
</dbReference>
<protein>
    <recommendedName>
        <fullName evidence="4">Outer membrane lipoprotein-sorting protein</fullName>
    </recommendedName>
</protein>
<sequence length="452" mass="50552">MSHSIAHNTMLRLSAMLLSILAGSAAAQLTAEEIGRLGKDLTPMGAERAGNAAGTIPAWEGGITAPPADFDPAKGYADPFASDKPLFTIDASNVEQYKDKLAPGQIEMIKRYPSYRMNVYPSRRTAALPEGIYAAIKAEAGGIQLAEGGNGILNMERSTVPFPVPKSGVEVQWNHQARYYGGVWTRYSAEFPVQTNGAFTPITRVEVFAAPWALDKVEPNRLYYYLAKLTGPSNVAGDGILVHEPLDQVREPRSAWLYNPGTRRVLRAPEFAYDSPGQGADGLRTIDDNVGFNGAPDRYDWKLVGKKEMIISYNNFQLSDKSLKYKDLVLATNLNPEHVRYELHRVWVVEASLKAGMRHIYAKRVFYIDEDSWSIAHIDQYDGRGELWRIREAHLMSFYDQPMTWAIADVLYDIQARRYLASGMMNQERPMEFGKKMTLESFSAGALRRQAN</sequence>
<gene>
    <name evidence="2" type="ORF">C666_10130</name>
</gene>
<dbReference type="InterPro" id="IPR010752">
    <property type="entry name" value="DUF1329"/>
</dbReference>
<dbReference type="RefSeq" id="WP_004338025.1">
    <property type="nucleotide sequence ID" value="NZ_AMXE01000033.1"/>
</dbReference>
<dbReference type="Proteomes" id="UP000013232">
    <property type="component" value="Unassembled WGS sequence"/>
</dbReference>
<evidence type="ECO:0000256" key="1">
    <source>
        <dbReference type="SAM" id="SignalP"/>
    </source>
</evidence>
<feature type="signal peptide" evidence="1">
    <location>
        <begin position="1"/>
        <end position="27"/>
    </location>
</feature>
<proteinExistence type="predicted"/>
<evidence type="ECO:0000313" key="2">
    <source>
        <dbReference type="EMBL" id="ENO87797.1"/>
    </source>
</evidence>
<dbReference type="STRING" id="1123367.GCA_000621305_01315"/>
<dbReference type="EMBL" id="AMXE01000033">
    <property type="protein sequence ID" value="ENO87797.1"/>
    <property type="molecule type" value="Genomic_DNA"/>
</dbReference>
<organism evidence="2 3">
    <name type="scientific">Thauera linaloolentis (strain DSM 12138 / JCM 21573 / CCUG 41526 / CIP 105981 / IAM 15112 / NBRC 102519 / 47Lol)</name>
    <dbReference type="NCBI Taxonomy" id="1123367"/>
    <lineage>
        <taxon>Bacteria</taxon>
        <taxon>Pseudomonadati</taxon>
        <taxon>Pseudomonadota</taxon>
        <taxon>Betaproteobacteria</taxon>
        <taxon>Rhodocyclales</taxon>
        <taxon>Zoogloeaceae</taxon>
        <taxon>Thauera</taxon>
    </lineage>
</organism>
<feature type="chain" id="PRO_5004128836" description="Outer membrane lipoprotein-sorting protein" evidence="1">
    <location>
        <begin position="28"/>
        <end position="452"/>
    </location>
</feature>
<keyword evidence="3" id="KW-1185">Reference proteome</keyword>
<evidence type="ECO:0008006" key="4">
    <source>
        <dbReference type="Google" id="ProtNLM"/>
    </source>
</evidence>
<keyword evidence="1" id="KW-0732">Signal</keyword>
<dbReference type="eggNOG" id="ENOG502Z7HQ">
    <property type="taxonomic scope" value="Bacteria"/>
</dbReference>
<reference evidence="2 3" key="1">
    <citation type="submission" date="2012-09" db="EMBL/GenBank/DDBJ databases">
        <title>Draft Genome Sequences of 6 Strains from Genus Thauera.</title>
        <authorList>
            <person name="Liu B."/>
            <person name="Shapleigh J.P."/>
            <person name="Frostegard A.H."/>
        </authorList>
    </citation>
    <scope>NUCLEOTIDE SEQUENCE [LARGE SCALE GENOMIC DNA]</scope>
    <source>
        <strain evidence="3">47Lol / DSM 12138</strain>
    </source>
</reference>
<dbReference type="Pfam" id="PF07044">
    <property type="entry name" value="DUF1329"/>
    <property type="match status" value="1"/>
</dbReference>
<comment type="caution">
    <text evidence="2">The sequence shown here is derived from an EMBL/GenBank/DDBJ whole genome shotgun (WGS) entry which is preliminary data.</text>
</comment>